<dbReference type="Gene3D" id="3.40.50.970">
    <property type="match status" value="2"/>
</dbReference>
<dbReference type="InterPro" id="IPR012000">
    <property type="entry name" value="Thiamin_PyroP_enz_cen_dom"/>
</dbReference>
<comment type="similarity">
    <text evidence="1 3">Belongs to the TPP enzyme family.</text>
</comment>
<dbReference type="GO" id="GO:0050660">
    <property type="term" value="F:flavin adenine dinucleotide binding"/>
    <property type="evidence" value="ECO:0007669"/>
    <property type="project" value="TreeGrafter"/>
</dbReference>
<dbReference type="SUPFAM" id="SSF52467">
    <property type="entry name" value="DHS-like NAD/FAD-binding domain"/>
    <property type="match status" value="1"/>
</dbReference>
<comment type="caution">
    <text evidence="7">The sequence shown here is derived from an EMBL/GenBank/DDBJ whole genome shotgun (WGS) entry which is preliminary data.</text>
</comment>
<name>A0A0G1GWZ6_9BACT</name>
<feature type="domain" description="Thiamine pyrophosphate enzyme N-terminal TPP-binding" evidence="6">
    <location>
        <begin position="4"/>
        <end position="106"/>
    </location>
</feature>
<dbReference type="GO" id="GO:0009099">
    <property type="term" value="P:L-valine biosynthetic process"/>
    <property type="evidence" value="ECO:0007669"/>
    <property type="project" value="TreeGrafter"/>
</dbReference>
<dbReference type="InterPro" id="IPR012001">
    <property type="entry name" value="Thiamin_PyroP_enz_TPP-bd_dom"/>
</dbReference>
<dbReference type="InterPro" id="IPR029035">
    <property type="entry name" value="DHS-like_NAD/FAD-binding_dom"/>
</dbReference>
<evidence type="ECO:0000313" key="8">
    <source>
        <dbReference type="Proteomes" id="UP000034617"/>
    </source>
</evidence>
<dbReference type="PANTHER" id="PTHR18968:SF142">
    <property type="entry name" value="ACETOLACTATE SYNTHASE"/>
    <property type="match status" value="1"/>
</dbReference>
<accession>A0A0G1GWZ6</accession>
<dbReference type="EMBL" id="LCHM01000001">
    <property type="protein sequence ID" value="KKT39150.1"/>
    <property type="molecule type" value="Genomic_DNA"/>
</dbReference>
<dbReference type="GO" id="GO:0030976">
    <property type="term" value="F:thiamine pyrophosphate binding"/>
    <property type="evidence" value="ECO:0007669"/>
    <property type="project" value="InterPro"/>
</dbReference>
<dbReference type="PATRIC" id="fig|1618447.3.peg.60"/>
<evidence type="ECO:0000313" key="7">
    <source>
        <dbReference type="EMBL" id="KKT39150.1"/>
    </source>
</evidence>
<dbReference type="Pfam" id="PF02775">
    <property type="entry name" value="TPP_enzyme_C"/>
    <property type="match status" value="1"/>
</dbReference>
<dbReference type="InterPro" id="IPR045229">
    <property type="entry name" value="TPP_enz"/>
</dbReference>
<dbReference type="PANTHER" id="PTHR18968">
    <property type="entry name" value="THIAMINE PYROPHOSPHATE ENZYMES"/>
    <property type="match status" value="1"/>
</dbReference>
<evidence type="ECO:0000259" key="4">
    <source>
        <dbReference type="Pfam" id="PF00205"/>
    </source>
</evidence>
<dbReference type="GO" id="GO:0003984">
    <property type="term" value="F:acetolactate synthase activity"/>
    <property type="evidence" value="ECO:0007669"/>
    <property type="project" value="TreeGrafter"/>
</dbReference>
<evidence type="ECO:0000259" key="6">
    <source>
        <dbReference type="Pfam" id="PF02776"/>
    </source>
</evidence>
<feature type="domain" description="Thiamine pyrophosphate enzyme central" evidence="4">
    <location>
        <begin position="200"/>
        <end position="337"/>
    </location>
</feature>
<dbReference type="AlphaFoldDB" id="A0A0G1GWZ6"/>
<dbReference type="CDD" id="cd07035">
    <property type="entry name" value="TPP_PYR_POX_like"/>
    <property type="match status" value="1"/>
</dbReference>
<evidence type="ECO:0000256" key="3">
    <source>
        <dbReference type="RuleBase" id="RU362132"/>
    </source>
</evidence>
<proteinExistence type="inferred from homology"/>
<dbReference type="SUPFAM" id="SSF52518">
    <property type="entry name" value="Thiamin diphosphate-binding fold (THDP-binding)"/>
    <property type="match status" value="2"/>
</dbReference>
<protein>
    <submittedName>
        <fullName evidence="7">Thiamine pyrophosphate protein central region</fullName>
    </submittedName>
</protein>
<dbReference type="GO" id="GO:0000287">
    <property type="term" value="F:magnesium ion binding"/>
    <property type="evidence" value="ECO:0007669"/>
    <property type="project" value="InterPro"/>
</dbReference>
<dbReference type="Pfam" id="PF00205">
    <property type="entry name" value="TPP_enzyme_M"/>
    <property type="match status" value="1"/>
</dbReference>
<reference evidence="7 8" key="1">
    <citation type="journal article" date="2015" name="Nature">
        <title>rRNA introns, odd ribosomes, and small enigmatic genomes across a large radiation of phyla.</title>
        <authorList>
            <person name="Brown C.T."/>
            <person name="Hug L.A."/>
            <person name="Thomas B.C."/>
            <person name="Sharon I."/>
            <person name="Castelle C.J."/>
            <person name="Singh A."/>
            <person name="Wilkins M.J."/>
            <person name="Williams K.H."/>
            <person name="Banfield J.F."/>
        </authorList>
    </citation>
    <scope>NUCLEOTIDE SEQUENCE [LARGE SCALE GENOMIC DNA]</scope>
</reference>
<keyword evidence="2 3" id="KW-0786">Thiamine pyrophosphate</keyword>
<gene>
    <name evidence="7" type="ORF">UW22_C0001G0061</name>
</gene>
<dbReference type="Proteomes" id="UP000034617">
    <property type="component" value="Unassembled WGS sequence"/>
</dbReference>
<dbReference type="GO" id="GO:0009097">
    <property type="term" value="P:isoleucine biosynthetic process"/>
    <property type="evidence" value="ECO:0007669"/>
    <property type="project" value="TreeGrafter"/>
</dbReference>
<organism evidence="7 8">
    <name type="scientific">Candidatus Gottesmanbacteria bacterium GW2011_GWB1_44_11c</name>
    <dbReference type="NCBI Taxonomy" id="1618447"/>
    <lineage>
        <taxon>Bacteria</taxon>
        <taxon>Candidatus Gottesmaniibacteriota</taxon>
    </lineage>
</organism>
<dbReference type="InterPro" id="IPR029061">
    <property type="entry name" value="THDP-binding"/>
</dbReference>
<dbReference type="Pfam" id="PF02776">
    <property type="entry name" value="TPP_enzyme_N"/>
    <property type="match status" value="1"/>
</dbReference>
<evidence type="ECO:0000256" key="1">
    <source>
        <dbReference type="ARBA" id="ARBA00007812"/>
    </source>
</evidence>
<feature type="domain" description="Thiamine pyrophosphate enzyme TPP-binding" evidence="5">
    <location>
        <begin position="398"/>
        <end position="549"/>
    </location>
</feature>
<evidence type="ECO:0000256" key="2">
    <source>
        <dbReference type="ARBA" id="ARBA00023052"/>
    </source>
</evidence>
<dbReference type="InterPro" id="IPR011766">
    <property type="entry name" value="TPP_enzyme_TPP-bd"/>
</dbReference>
<sequence>MYSRVADYIIDYIYRHGTDTIFTVAGGGAMFLNDAVALHKKITYICNHHEQASAMAAEAYAKTKGHIGAAMITSGPGSTNAITGLMEAYQNSIPVIFISSQTKKSQMIAYSGITGLRQFGIQEVDIIPVVKHLTKYAAIVEKPEDVQYHLDKAYYVALSGRPGPVWLDIPSDVASSSLPQHRTMFTIPQQMHNGVTDEHIKKIISLLRKSKKPLIIAGGGIKLAKTRNEFRAFINKSKIPVVCPDMGIDILEYDNPYYVGHGGTKGDRAANIVIQQSDLIISLGSRLAVPFIGHEYDTWAPNAYKIVVDIDESEHKKKTITIDLFIHSDVKQFLKKLNACLNKSSIKDTWIHYCQNIKKSYALKYATVSTDKTQEINMYDAIHEISNQSKPNDVFITDAGITAYVSTQTIKIKKDQRLILPGATLTMGYNLPAIIGVWAADRHARIICITGDGSFQMNIHELAAITHNKIPVKIFIMNNHGYLAIRTTQKIFFNKRLIGEGPETGVSFPNTEKIAQAYGLKYFCIEFKKDLHKTIKRVLTCKGAVICDCILPYWQDHITVSSKELETGKIVSLPIDDMYPYLSDEDKLSIKSI</sequence>
<dbReference type="FunFam" id="3.40.50.970:FF:000007">
    <property type="entry name" value="Acetolactate synthase"/>
    <property type="match status" value="1"/>
</dbReference>
<dbReference type="Gene3D" id="3.40.50.1220">
    <property type="entry name" value="TPP-binding domain"/>
    <property type="match status" value="1"/>
</dbReference>
<dbReference type="GO" id="GO:0005948">
    <property type="term" value="C:acetolactate synthase complex"/>
    <property type="evidence" value="ECO:0007669"/>
    <property type="project" value="TreeGrafter"/>
</dbReference>
<evidence type="ECO:0000259" key="5">
    <source>
        <dbReference type="Pfam" id="PF02775"/>
    </source>
</evidence>